<comment type="caution">
    <text evidence="5">The sequence shown here is derived from an EMBL/GenBank/DDBJ whole genome shotgun (WGS) entry which is preliminary data.</text>
</comment>
<dbReference type="OrthoDB" id="194358at2759"/>
<dbReference type="Pfam" id="PF20720">
    <property type="entry name" value="nSTAND3"/>
    <property type="match status" value="1"/>
</dbReference>
<sequence>MKRLFQTKAFQGVLELLHNEHVLTVIGPPGCGKSTAINHAALQLRDKEDYVIVPVNFPVYFDITSAKNALSEKERSRIAEVYLSPNEVLALQKSNIFTKYDFFPLLCQLYSPKESSDVVVYFSDPIKAINVELESQMNETDQTTLATLFLFVIYNNCIDENIFNQKSDEIYILSTEINCTPEKTEDLLKIVLSLSEKESSPLLTVANQGFNFLVNSLIDIGLTVNVRDEIGRSPLFLATDSNHAETVDLLLNKSDNPDLCNNKQVSPLHMACLNENIEIVKLEGKINPWFVFKNIHILINIIKKTKIIIKRAILLELANSHENVCAEHAIHSGMLCCFGFKGPLSKPDSAFNMTPLYIASINGFTDVVELLLNHNANPCLGTGFNETPIFSAAEKGRVEIVKLLLKFKADPNLCNKDNVCPLQRASLNGFSEVVYMLVIHGGIESLRWLHRACGQSCYTSIFL</sequence>
<accession>A0A8S3T6V8</accession>
<dbReference type="EMBL" id="CAJPWZ010002020">
    <property type="protein sequence ID" value="CAG2229252.1"/>
    <property type="molecule type" value="Genomic_DNA"/>
</dbReference>
<dbReference type="InterPro" id="IPR049050">
    <property type="entry name" value="nSTAND3"/>
</dbReference>
<dbReference type="Gene3D" id="1.25.40.20">
    <property type="entry name" value="Ankyrin repeat-containing domain"/>
    <property type="match status" value="2"/>
</dbReference>
<dbReference type="Pfam" id="PF12796">
    <property type="entry name" value="Ank_2"/>
    <property type="match status" value="2"/>
</dbReference>
<dbReference type="PROSITE" id="PS50297">
    <property type="entry name" value="ANK_REP_REGION"/>
    <property type="match status" value="2"/>
</dbReference>
<evidence type="ECO:0000256" key="1">
    <source>
        <dbReference type="ARBA" id="ARBA00022737"/>
    </source>
</evidence>
<dbReference type="SUPFAM" id="SSF52540">
    <property type="entry name" value="P-loop containing nucleoside triphosphate hydrolases"/>
    <property type="match status" value="1"/>
</dbReference>
<protein>
    <recommendedName>
        <fullName evidence="4">Novel STAND NTPase 3 domain-containing protein</fullName>
    </recommendedName>
</protein>
<dbReference type="SMART" id="SM00248">
    <property type="entry name" value="ANK"/>
    <property type="match status" value="5"/>
</dbReference>
<dbReference type="SUPFAM" id="SSF48403">
    <property type="entry name" value="Ankyrin repeat"/>
    <property type="match status" value="1"/>
</dbReference>
<dbReference type="AlphaFoldDB" id="A0A8S3T6V8"/>
<feature type="repeat" description="ANK" evidence="3">
    <location>
        <begin position="384"/>
        <end position="416"/>
    </location>
</feature>
<gene>
    <name evidence="5" type="ORF">MEDL_42157</name>
</gene>
<keyword evidence="1" id="KW-0677">Repeat</keyword>
<evidence type="ECO:0000313" key="5">
    <source>
        <dbReference type="EMBL" id="CAG2229252.1"/>
    </source>
</evidence>
<proteinExistence type="predicted"/>
<organism evidence="5 6">
    <name type="scientific">Mytilus edulis</name>
    <name type="common">Blue mussel</name>
    <dbReference type="NCBI Taxonomy" id="6550"/>
    <lineage>
        <taxon>Eukaryota</taxon>
        <taxon>Metazoa</taxon>
        <taxon>Spiralia</taxon>
        <taxon>Lophotrochozoa</taxon>
        <taxon>Mollusca</taxon>
        <taxon>Bivalvia</taxon>
        <taxon>Autobranchia</taxon>
        <taxon>Pteriomorphia</taxon>
        <taxon>Mytilida</taxon>
        <taxon>Mytiloidea</taxon>
        <taxon>Mytilidae</taxon>
        <taxon>Mytilinae</taxon>
        <taxon>Mytilus</taxon>
    </lineage>
</organism>
<dbReference type="Gene3D" id="3.40.50.300">
    <property type="entry name" value="P-loop containing nucleotide triphosphate hydrolases"/>
    <property type="match status" value="1"/>
</dbReference>
<dbReference type="PROSITE" id="PS50088">
    <property type="entry name" value="ANK_REPEAT"/>
    <property type="match status" value="3"/>
</dbReference>
<reference evidence="5" key="1">
    <citation type="submission" date="2021-03" db="EMBL/GenBank/DDBJ databases">
        <authorList>
            <person name="Bekaert M."/>
        </authorList>
    </citation>
    <scope>NUCLEOTIDE SEQUENCE</scope>
</reference>
<dbReference type="PANTHER" id="PTHR24198:SF169">
    <property type="entry name" value="NON-SPECIFIC SERINE_THREONINE PROTEIN KINASE"/>
    <property type="match status" value="1"/>
</dbReference>
<evidence type="ECO:0000256" key="2">
    <source>
        <dbReference type="ARBA" id="ARBA00023043"/>
    </source>
</evidence>
<feature type="repeat" description="ANK" evidence="3">
    <location>
        <begin position="351"/>
        <end position="377"/>
    </location>
</feature>
<dbReference type="InterPro" id="IPR027417">
    <property type="entry name" value="P-loop_NTPase"/>
</dbReference>
<evidence type="ECO:0000256" key="3">
    <source>
        <dbReference type="PROSITE-ProRule" id="PRU00023"/>
    </source>
</evidence>
<dbReference type="Proteomes" id="UP000683360">
    <property type="component" value="Unassembled WGS sequence"/>
</dbReference>
<dbReference type="InterPro" id="IPR036770">
    <property type="entry name" value="Ankyrin_rpt-contain_sf"/>
</dbReference>
<evidence type="ECO:0000313" key="6">
    <source>
        <dbReference type="Proteomes" id="UP000683360"/>
    </source>
</evidence>
<feature type="domain" description="Novel STAND NTPase 3" evidence="4">
    <location>
        <begin position="5"/>
        <end position="56"/>
    </location>
</feature>
<dbReference type="PANTHER" id="PTHR24198">
    <property type="entry name" value="ANKYRIN REPEAT AND PROTEIN KINASE DOMAIN-CONTAINING PROTEIN"/>
    <property type="match status" value="1"/>
</dbReference>
<keyword evidence="2 3" id="KW-0040">ANK repeat</keyword>
<evidence type="ECO:0000259" key="4">
    <source>
        <dbReference type="Pfam" id="PF20720"/>
    </source>
</evidence>
<feature type="repeat" description="ANK" evidence="3">
    <location>
        <begin position="230"/>
        <end position="262"/>
    </location>
</feature>
<dbReference type="InterPro" id="IPR002110">
    <property type="entry name" value="Ankyrin_rpt"/>
</dbReference>
<keyword evidence="6" id="KW-1185">Reference proteome</keyword>
<name>A0A8S3T6V8_MYTED</name>